<dbReference type="EMBL" id="BDSA01000013">
    <property type="protein sequence ID" value="GBE63049.1"/>
    <property type="molecule type" value="Genomic_DNA"/>
</dbReference>
<evidence type="ECO:0000313" key="2">
    <source>
        <dbReference type="Proteomes" id="UP000236319"/>
    </source>
</evidence>
<evidence type="ECO:0000313" key="1">
    <source>
        <dbReference type="EMBL" id="GBE63049.1"/>
    </source>
</evidence>
<dbReference type="Proteomes" id="UP000236319">
    <property type="component" value="Unassembled WGS sequence"/>
</dbReference>
<dbReference type="RefSeq" id="XP_028869292.1">
    <property type="nucleotide sequence ID" value="XM_029013459.1"/>
</dbReference>
<keyword evidence="1" id="KW-0489">Methyltransferase</keyword>
<comment type="caution">
    <text evidence="1">The sequence shown here is derived from an EMBL/GenBank/DDBJ whole genome shotgun (WGS) entry which is preliminary data.</text>
</comment>
<name>A0A2H6KJ98_9APIC</name>
<proteinExistence type="predicted"/>
<keyword evidence="1" id="KW-0830">Ubiquinone</keyword>
<dbReference type="VEuPathDB" id="PiroplasmaDB:BOVATA_045420"/>
<organism evidence="1 2">
    <name type="scientific">Babesia ovata</name>
    <dbReference type="NCBI Taxonomy" id="189622"/>
    <lineage>
        <taxon>Eukaryota</taxon>
        <taxon>Sar</taxon>
        <taxon>Alveolata</taxon>
        <taxon>Apicomplexa</taxon>
        <taxon>Aconoidasida</taxon>
        <taxon>Piroplasmida</taxon>
        <taxon>Babesiidae</taxon>
        <taxon>Babesia</taxon>
    </lineage>
</organism>
<gene>
    <name evidence="1" type="ORF">BOVATA_045420</name>
</gene>
<sequence>MSPRTADVLAKTRCALFEIQEPTYSDMYSFADDAFGVDNEQRQLRVAGVVRQCRIEVVQYGFVSDLGCCRIGIGHRGFRHGLAQEVYLRLELIAFFLSHDPVWEHIRQDAGNLVEVVVAITRLPTPRKRQTNCRFEVGNGTHQHGLLIHRRVELVPQRHVGTVGVAQALRGGTRLVGLFHIVFREQDRKLLQMSPLAVDPGLVILGLRGFRVSHTLQRLTNRAGKIVVPSGAISRAQLPNEHHRFDVVQPIRGQRFEHLQLHVEL</sequence>
<dbReference type="GeneID" id="39876819"/>
<dbReference type="GO" id="GO:0008168">
    <property type="term" value="F:methyltransferase activity"/>
    <property type="evidence" value="ECO:0007669"/>
    <property type="project" value="UniProtKB-KW"/>
</dbReference>
<keyword evidence="2" id="KW-1185">Reference proteome</keyword>
<protein>
    <submittedName>
        <fullName evidence="1">Methylase involved in ubiquinone menaquinone biosynthesis protein, putative</fullName>
    </submittedName>
</protein>
<accession>A0A2H6KJ98</accession>
<dbReference type="GO" id="GO:0032259">
    <property type="term" value="P:methylation"/>
    <property type="evidence" value="ECO:0007669"/>
    <property type="project" value="UniProtKB-KW"/>
</dbReference>
<reference evidence="1 2" key="1">
    <citation type="journal article" date="2017" name="BMC Genomics">
        <title>Whole-genome assembly of Babesia ovata and comparative genomics between closely related pathogens.</title>
        <authorList>
            <person name="Yamagishi J."/>
            <person name="Asada M."/>
            <person name="Hakimi H."/>
            <person name="Tanaka T.Q."/>
            <person name="Sugimoto C."/>
            <person name="Kawazu S."/>
        </authorList>
    </citation>
    <scope>NUCLEOTIDE SEQUENCE [LARGE SCALE GENOMIC DNA]</scope>
    <source>
        <strain evidence="1 2">Miyake</strain>
    </source>
</reference>
<keyword evidence="1" id="KW-0808">Transferase</keyword>
<dbReference type="AlphaFoldDB" id="A0A2H6KJ98"/>